<keyword evidence="6" id="KW-0732">Signal</keyword>
<feature type="signal peptide" evidence="6">
    <location>
        <begin position="1"/>
        <end position="24"/>
    </location>
</feature>
<keyword evidence="2 4" id="KW-0479">Metal-binding</keyword>
<dbReference type="SUPFAM" id="SSF46626">
    <property type="entry name" value="Cytochrome c"/>
    <property type="match status" value="1"/>
</dbReference>
<feature type="region of interest" description="Disordered" evidence="5">
    <location>
        <begin position="184"/>
        <end position="206"/>
    </location>
</feature>
<dbReference type="EMBL" id="JACHHQ010000001">
    <property type="protein sequence ID" value="MBB5199055.1"/>
    <property type="molecule type" value="Genomic_DNA"/>
</dbReference>
<dbReference type="InterPro" id="IPR009056">
    <property type="entry name" value="Cyt_c-like_dom"/>
</dbReference>
<dbReference type="PANTHER" id="PTHR35008:SF8">
    <property type="entry name" value="ALCOHOL DEHYDROGENASE CYTOCHROME C SUBUNIT"/>
    <property type="match status" value="1"/>
</dbReference>
<dbReference type="PROSITE" id="PS51007">
    <property type="entry name" value="CYTC"/>
    <property type="match status" value="1"/>
</dbReference>
<dbReference type="GO" id="GO:0020037">
    <property type="term" value="F:heme binding"/>
    <property type="evidence" value="ECO:0007669"/>
    <property type="project" value="InterPro"/>
</dbReference>
<evidence type="ECO:0000256" key="4">
    <source>
        <dbReference type="PROSITE-ProRule" id="PRU00433"/>
    </source>
</evidence>
<dbReference type="GO" id="GO:0046872">
    <property type="term" value="F:metal ion binding"/>
    <property type="evidence" value="ECO:0007669"/>
    <property type="project" value="UniProtKB-KW"/>
</dbReference>
<gene>
    <name evidence="8" type="ORF">HNR39_000865</name>
</gene>
<dbReference type="Proteomes" id="UP000571084">
    <property type="component" value="Unassembled WGS sequence"/>
</dbReference>
<feature type="domain" description="Cytochrome c" evidence="7">
    <location>
        <begin position="86"/>
        <end position="176"/>
    </location>
</feature>
<keyword evidence="9" id="KW-1185">Reference proteome</keyword>
<evidence type="ECO:0000313" key="9">
    <source>
        <dbReference type="Proteomes" id="UP000571084"/>
    </source>
</evidence>
<proteinExistence type="predicted"/>
<dbReference type="Pfam" id="PF13442">
    <property type="entry name" value="Cytochrome_CBB3"/>
    <property type="match status" value="1"/>
</dbReference>
<dbReference type="PANTHER" id="PTHR35008">
    <property type="entry name" value="BLL4482 PROTEIN-RELATED"/>
    <property type="match status" value="1"/>
</dbReference>
<protein>
    <submittedName>
        <fullName evidence="8">Cytochrome c</fullName>
    </submittedName>
</protein>
<evidence type="ECO:0000256" key="3">
    <source>
        <dbReference type="ARBA" id="ARBA00023004"/>
    </source>
</evidence>
<dbReference type="RefSeq" id="WP_245182220.1">
    <property type="nucleotide sequence ID" value="NZ_JAAOZT010000002.1"/>
</dbReference>
<feature type="chain" id="PRO_5032620431" evidence="6">
    <location>
        <begin position="25"/>
        <end position="206"/>
    </location>
</feature>
<accession>A0A840RMZ6</accession>
<dbReference type="GO" id="GO:0009055">
    <property type="term" value="F:electron transfer activity"/>
    <property type="evidence" value="ECO:0007669"/>
    <property type="project" value="InterPro"/>
</dbReference>
<dbReference type="InterPro" id="IPR051459">
    <property type="entry name" value="Cytochrome_c-type_DH"/>
</dbReference>
<keyword evidence="3 4" id="KW-0408">Iron</keyword>
<comment type="caution">
    <text evidence="8">The sequence shown here is derived from an EMBL/GenBank/DDBJ whole genome shotgun (WGS) entry which is preliminary data.</text>
</comment>
<keyword evidence="1 4" id="KW-0349">Heme</keyword>
<evidence type="ECO:0000256" key="6">
    <source>
        <dbReference type="SAM" id="SignalP"/>
    </source>
</evidence>
<sequence>MSIITKKNIVLTVFSLTFVGSVNAQFQASEKLSVAQAARMQARKTTGTATSVAHDPFDFGTNITDADLKQFTSPLPDGRGMPVGSGTVMQGKIIYTQHCLACHGANLEGGFGDRLIGGRGTLVRKEGVTPVKTVESYWPYSTTLFDYIKRAMPFTSPNSLSDDDVYAVSAYILSQAKIIPPDATMDQDSMPKVSMPNRNGFIRSNR</sequence>
<evidence type="ECO:0000256" key="2">
    <source>
        <dbReference type="ARBA" id="ARBA00022723"/>
    </source>
</evidence>
<dbReference type="AlphaFoldDB" id="A0A840RMZ6"/>
<organism evidence="8 9">
    <name type="scientific">Glaciimonas immobilis</name>
    <dbReference type="NCBI Taxonomy" id="728004"/>
    <lineage>
        <taxon>Bacteria</taxon>
        <taxon>Pseudomonadati</taxon>
        <taxon>Pseudomonadota</taxon>
        <taxon>Betaproteobacteria</taxon>
        <taxon>Burkholderiales</taxon>
        <taxon>Oxalobacteraceae</taxon>
        <taxon>Glaciimonas</taxon>
    </lineage>
</organism>
<evidence type="ECO:0000256" key="1">
    <source>
        <dbReference type="ARBA" id="ARBA00022617"/>
    </source>
</evidence>
<dbReference type="InterPro" id="IPR036909">
    <property type="entry name" value="Cyt_c-like_dom_sf"/>
</dbReference>
<evidence type="ECO:0000256" key="5">
    <source>
        <dbReference type="SAM" id="MobiDB-lite"/>
    </source>
</evidence>
<evidence type="ECO:0000259" key="7">
    <source>
        <dbReference type="PROSITE" id="PS51007"/>
    </source>
</evidence>
<evidence type="ECO:0000313" key="8">
    <source>
        <dbReference type="EMBL" id="MBB5199055.1"/>
    </source>
</evidence>
<name>A0A840RMZ6_9BURK</name>
<reference evidence="8 9" key="1">
    <citation type="submission" date="2020-08" db="EMBL/GenBank/DDBJ databases">
        <title>Genomic Encyclopedia of Type Strains, Phase IV (KMG-IV): sequencing the most valuable type-strain genomes for metagenomic binning, comparative biology and taxonomic classification.</title>
        <authorList>
            <person name="Goeker M."/>
        </authorList>
    </citation>
    <scope>NUCLEOTIDE SEQUENCE [LARGE SCALE GENOMIC DNA]</scope>
    <source>
        <strain evidence="8 9">DSM 23240</strain>
    </source>
</reference>
<dbReference type="Gene3D" id="1.10.760.10">
    <property type="entry name" value="Cytochrome c-like domain"/>
    <property type="match status" value="1"/>
</dbReference>